<evidence type="ECO:0000259" key="8">
    <source>
        <dbReference type="PROSITE" id="PS50112"/>
    </source>
</evidence>
<dbReference type="GO" id="GO:0000155">
    <property type="term" value="F:phosphorelay sensor kinase activity"/>
    <property type="evidence" value="ECO:0007669"/>
    <property type="project" value="InterPro"/>
</dbReference>
<dbReference type="InterPro" id="IPR013767">
    <property type="entry name" value="PAS_fold"/>
</dbReference>
<feature type="domain" description="PAC" evidence="9">
    <location>
        <begin position="711"/>
        <end position="763"/>
    </location>
</feature>
<sequence>MTRLLYFSNSGFTGKVHEILKKEFFDVEVVESGKYKKIETFLERQKQTKPDLILADYHDNYTESLRKYLSSIKEQIPLILLTEVENEHLVLPLLESGIVNDFLYSDRLNKLPAIIKKTLHCKVTEQEINEKNRKYKAIYENSLDGILLTVTDGRILAANAAACRIFQMTEEEICSAGRKGLVDVSDPNFLKSLEERRLTGRLKAELMMKRKDGSRFPAEITSSVFTSGDGQNMTSMIIRDISETKKADEQLRTSKQKYKQLFKNSPLPCFIYDLENYEIQEVNFAAIKNYGYTRQELLNLTILDLLPDNEVVNHRNNLQKKDQKEGEVFQHRRVHLKKGNSPVTVETYEYFLEYKNRRCHLIMCLDISEKEDYLRRLKSKTSKLQIAQKIAKLGYWENDLTNGKLYWSEEVYNIWNQTRKDFNPTLKFLQDTIHPEDKNKFEEAHKLALKGIKDFDIEYRIILPDGTQKWVHEIGRLSSSLSKNIIFSGSIQDITERKLIAETLSRSEARNRAILQSQTNYLIRIDLEENYSYCNDKFYSDFKWLFPGGKIIGTHAKSSVEPYHYARAEETFRKCLQKPNVVFQVEIDKLQQEEGTKTTLWDFICLTDSNGKPMEVQGVGIDITDRIKTEKSLQESNTRYELVLRATSEVIYDWDCTTNKIIWSGEFSKIFGYDEKDMPCDIDEWTRNVHPDDSNVVDYLYKVLEGGDETFQAEYRFKRADGEYSYVVERGTVVRCEDGKAIRMVGAIKDVTDKKTALLQLEKSKSWYKSLIQSQTNYMVRIDLQGRYSYVNKKFSDDFGSLYPDGEIIGKKSKASIMPYHYARVKEVTKKCLANPNQVFQIEIDKPCTKGGVKTTMWDVIYLKDTTELDEIQCVGIDITDRVKAEAENHFQANLLSKIGQAVIATDVKGKVVYWNNAATEMYGWAIEEVSGVRIDKYLPQFSQKKVPVNYDGKKLKETYSRDLRVKTKNGEVIDVFLTNSPVYNERGKLTGFISISKDVTERVKADQELRELNRELKKYTEELITANKGLEQFSYIVSHNLRAPVANILGLGDLMNEDYPEEVKNDFKNKMLDNVKRLDSIVRDLNDILQVKVETSVKKEPVDLNELVSSIKSGISEVIQKENIEIITDFHDVPVLNSIRTYLYSVFYNLIFNSIKYRQNHNTPIIQIRSHQKEGKIILTFKDNGIGIDLKKRGNEIFGLYKKFHHHVEGKGMGLFMVKNQVELMGGKISVSSEVGKGTVFTIELEEEKTIKKLNDEEATTVYYN</sequence>
<dbReference type="PANTHER" id="PTHR43304">
    <property type="entry name" value="PHYTOCHROME-LIKE PROTEIN CPH1"/>
    <property type="match status" value="1"/>
</dbReference>
<feature type="domain" description="PAS" evidence="8">
    <location>
        <begin position="254"/>
        <end position="325"/>
    </location>
</feature>
<evidence type="ECO:0000259" key="9">
    <source>
        <dbReference type="PROSITE" id="PS50113"/>
    </source>
</evidence>
<dbReference type="InterPro" id="IPR013655">
    <property type="entry name" value="PAS_fold_3"/>
</dbReference>
<dbReference type="SUPFAM" id="SSF55874">
    <property type="entry name" value="ATPase domain of HSP90 chaperone/DNA topoisomerase II/histidine kinase"/>
    <property type="match status" value="1"/>
</dbReference>
<dbReference type="SMART" id="SM00091">
    <property type="entry name" value="PAS"/>
    <property type="match status" value="7"/>
</dbReference>
<dbReference type="PROSITE" id="PS50113">
    <property type="entry name" value="PAC"/>
    <property type="match status" value="5"/>
</dbReference>
<feature type="domain" description="PAC" evidence="9">
    <location>
        <begin position="960"/>
        <end position="1012"/>
    </location>
</feature>
<gene>
    <name evidence="10" type="ORF">LU635_08430</name>
</gene>
<dbReference type="CDD" id="cd00156">
    <property type="entry name" value="REC"/>
    <property type="match status" value="1"/>
</dbReference>
<dbReference type="SUPFAM" id="SSF55785">
    <property type="entry name" value="PYP-like sensor domain (PAS domain)"/>
    <property type="match status" value="7"/>
</dbReference>
<dbReference type="InterPro" id="IPR052162">
    <property type="entry name" value="Sensor_kinase/Photoreceptor"/>
</dbReference>
<dbReference type="SMART" id="SM00086">
    <property type="entry name" value="PAC"/>
    <property type="match status" value="5"/>
</dbReference>
<dbReference type="Proteomes" id="UP001139344">
    <property type="component" value="Unassembled WGS sequence"/>
</dbReference>
<feature type="domain" description="PAC" evidence="9">
    <location>
        <begin position="455"/>
        <end position="506"/>
    </location>
</feature>
<dbReference type="Pfam" id="PF13426">
    <property type="entry name" value="PAS_9"/>
    <property type="match status" value="1"/>
</dbReference>
<dbReference type="AlphaFoldDB" id="A0A9X1UY24"/>
<feature type="coiled-coil region" evidence="6">
    <location>
        <begin position="996"/>
        <end position="1030"/>
    </location>
</feature>
<dbReference type="CDD" id="cd00130">
    <property type="entry name" value="PAS"/>
    <property type="match status" value="4"/>
</dbReference>
<dbReference type="InterPro" id="IPR003594">
    <property type="entry name" value="HATPase_dom"/>
</dbReference>
<accession>A0A9X1UY24</accession>
<dbReference type="CDD" id="cd00082">
    <property type="entry name" value="HisKA"/>
    <property type="match status" value="1"/>
</dbReference>
<feature type="domain" description="PAS" evidence="8">
    <location>
        <begin position="888"/>
        <end position="932"/>
    </location>
</feature>
<dbReference type="InterPro" id="IPR036890">
    <property type="entry name" value="HATPase_C_sf"/>
</dbReference>
<dbReference type="GO" id="GO:0006355">
    <property type="term" value="P:regulation of DNA-templated transcription"/>
    <property type="evidence" value="ECO:0007669"/>
    <property type="project" value="InterPro"/>
</dbReference>
<dbReference type="InterPro" id="IPR036097">
    <property type="entry name" value="HisK_dim/P_sf"/>
</dbReference>
<evidence type="ECO:0000259" key="7">
    <source>
        <dbReference type="PROSITE" id="PS50109"/>
    </source>
</evidence>
<protein>
    <recommendedName>
        <fullName evidence="2">histidine kinase</fullName>
        <ecNumber evidence="2">2.7.13.3</ecNumber>
    </recommendedName>
</protein>
<feature type="domain" description="PAS" evidence="8">
    <location>
        <begin position="131"/>
        <end position="205"/>
    </location>
</feature>
<dbReference type="EMBL" id="JAJSON010000019">
    <property type="protein sequence ID" value="MCG9971659.1"/>
    <property type="molecule type" value="Genomic_DNA"/>
</dbReference>
<evidence type="ECO:0000256" key="2">
    <source>
        <dbReference type="ARBA" id="ARBA00012438"/>
    </source>
</evidence>
<organism evidence="10 11">
    <name type="scientific">Christiangramia crocea</name>
    <dbReference type="NCBI Taxonomy" id="2904124"/>
    <lineage>
        <taxon>Bacteria</taxon>
        <taxon>Pseudomonadati</taxon>
        <taxon>Bacteroidota</taxon>
        <taxon>Flavobacteriia</taxon>
        <taxon>Flavobacteriales</taxon>
        <taxon>Flavobacteriaceae</taxon>
        <taxon>Christiangramia</taxon>
    </lineage>
</organism>
<proteinExistence type="predicted"/>
<dbReference type="InterPro" id="IPR004358">
    <property type="entry name" value="Sig_transdc_His_kin-like_C"/>
</dbReference>
<dbReference type="Gene3D" id="3.30.450.20">
    <property type="entry name" value="PAS domain"/>
    <property type="match status" value="7"/>
</dbReference>
<keyword evidence="5" id="KW-0418">Kinase</keyword>
<dbReference type="PRINTS" id="PR00344">
    <property type="entry name" value="BCTRLSENSOR"/>
</dbReference>
<name>A0A9X1UY24_9FLAO</name>
<evidence type="ECO:0000256" key="6">
    <source>
        <dbReference type="SAM" id="Coils"/>
    </source>
</evidence>
<dbReference type="EC" id="2.7.13.3" evidence="2"/>
<evidence type="ECO:0000313" key="10">
    <source>
        <dbReference type="EMBL" id="MCG9971659.1"/>
    </source>
</evidence>
<dbReference type="Pfam" id="PF08447">
    <property type="entry name" value="PAS_3"/>
    <property type="match status" value="2"/>
</dbReference>
<dbReference type="InterPro" id="IPR035965">
    <property type="entry name" value="PAS-like_dom_sf"/>
</dbReference>
<evidence type="ECO:0000256" key="4">
    <source>
        <dbReference type="ARBA" id="ARBA00022679"/>
    </source>
</evidence>
<evidence type="ECO:0000313" key="11">
    <source>
        <dbReference type="Proteomes" id="UP001139344"/>
    </source>
</evidence>
<dbReference type="InterPro" id="IPR005467">
    <property type="entry name" value="His_kinase_dom"/>
</dbReference>
<dbReference type="InterPro" id="IPR003661">
    <property type="entry name" value="HisK_dim/P_dom"/>
</dbReference>
<keyword evidence="11" id="KW-1185">Reference proteome</keyword>
<feature type="domain" description="PAC" evidence="9">
    <location>
        <begin position="583"/>
        <end position="635"/>
    </location>
</feature>
<dbReference type="SMART" id="SM00387">
    <property type="entry name" value="HATPase_c"/>
    <property type="match status" value="1"/>
</dbReference>
<dbReference type="Gene3D" id="2.10.70.100">
    <property type="match status" value="1"/>
</dbReference>
<dbReference type="InterPro" id="IPR001610">
    <property type="entry name" value="PAC"/>
</dbReference>
<keyword evidence="6" id="KW-0175">Coiled coil</keyword>
<dbReference type="Gene3D" id="1.10.287.130">
    <property type="match status" value="1"/>
</dbReference>
<keyword evidence="4" id="KW-0808">Transferase</keyword>
<dbReference type="RefSeq" id="WP_240098120.1">
    <property type="nucleotide sequence ID" value="NZ_JAJSON010000019.1"/>
</dbReference>
<evidence type="ECO:0000256" key="3">
    <source>
        <dbReference type="ARBA" id="ARBA00022553"/>
    </source>
</evidence>
<feature type="domain" description="Histidine kinase" evidence="7">
    <location>
        <begin position="1037"/>
        <end position="1250"/>
    </location>
</feature>
<dbReference type="SUPFAM" id="SSF47384">
    <property type="entry name" value="Homodimeric domain of signal transducing histidine kinase"/>
    <property type="match status" value="1"/>
</dbReference>
<dbReference type="Pfam" id="PF02518">
    <property type="entry name" value="HATPase_c"/>
    <property type="match status" value="1"/>
</dbReference>
<dbReference type="PANTHER" id="PTHR43304:SF1">
    <property type="entry name" value="PAC DOMAIN-CONTAINING PROTEIN"/>
    <property type="match status" value="1"/>
</dbReference>
<dbReference type="InterPro" id="IPR000700">
    <property type="entry name" value="PAS-assoc_C"/>
</dbReference>
<dbReference type="PROSITE" id="PS50112">
    <property type="entry name" value="PAS"/>
    <property type="match status" value="3"/>
</dbReference>
<dbReference type="PROSITE" id="PS50109">
    <property type="entry name" value="HIS_KIN"/>
    <property type="match status" value="1"/>
</dbReference>
<comment type="catalytic activity">
    <reaction evidence="1">
        <text>ATP + protein L-histidine = ADP + protein N-phospho-L-histidine.</text>
        <dbReference type="EC" id="2.7.13.3"/>
    </reaction>
</comment>
<comment type="caution">
    <text evidence="10">The sequence shown here is derived from an EMBL/GenBank/DDBJ whole genome shotgun (WGS) entry which is preliminary data.</text>
</comment>
<dbReference type="InterPro" id="IPR000014">
    <property type="entry name" value="PAS"/>
</dbReference>
<feature type="domain" description="PAC" evidence="9">
    <location>
        <begin position="202"/>
        <end position="253"/>
    </location>
</feature>
<reference evidence="10" key="1">
    <citation type="submission" date="2021-12" db="EMBL/GenBank/DDBJ databases">
        <title>Description of Gramella crocea sp. nov., a new bacterium isolated from activated sludge.</title>
        <authorList>
            <person name="Zhang X."/>
        </authorList>
    </citation>
    <scope>NUCLEOTIDE SEQUENCE</scope>
    <source>
        <strain evidence="10">YB25</strain>
    </source>
</reference>
<dbReference type="Pfam" id="PF00989">
    <property type="entry name" value="PAS"/>
    <property type="match status" value="2"/>
</dbReference>
<dbReference type="SMART" id="SM00388">
    <property type="entry name" value="HisKA"/>
    <property type="match status" value="1"/>
</dbReference>
<dbReference type="Gene3D" id="3.30.565.10">
    <property type="entry name" value="Histidine kinase-like ATPase, C-terminal domain"/>
    <property type="match status" value="1"/>
</dbReference>
<dbReference type="NCBIfam" id="TIGR00229">
    <property type="entry name" value="sensory_box"/>
    <property type="match status" value="6"/>
</dbReference>
<evidence type="ECO:0000256" key="5">
    <source>
        <dbReference type="ARBA" id="ARBA00022777"/>
    </source>
</evidence>
<keyword evidence="3" id="KW-0597">Phosphoprotein</keyword>
<evidence type="ECO:0000256" key="1">
    <source>
        <dbReference type="ARBA" id="ARBA00000085"/>
    </source>
</evidence>